<dbReference type="AlphaFoldDB" id="A0AAU9CTG4"/>
<dbReference type="FunFam" id="1.10.287.310:FF:000001">
    <property type="entry name" value="50S ribosomal protein L29"/>
    <property type="match status" value="1"/>
</dbReference>
<protein>
    <recommendedName>
        <fullName evidence="4 5">Large ribosomal subunit protein uL29</fullName>
    </recommendedName>
</protein>
<dbReference type="InterPro" id="IPR018254">
    <property type="entry name" value="Ribosomal_uL29_CS"/>
</dbReference>
<proteinExistence type="inferred from homology"/>
<reference evidence="6 7" key="1">
    <citation type="journal article" date="2023" name="Microbiol. Spectr.">
        <title>Symbiosis of Carpenter Bees with Uncharacterized Lactic Acid Bacteria Showing NAD Auxotrophy.</title>
        <authorList>
            <person name="Kawasaki S."/>
            <person name="Ozawa K."/>
            <person name="Mori T."/>
            <person name="Yamamoto A."/>
            <person name="Ito M."/>
            <person name="Ohkuma M."/>
            <person name="Sakamoto M."/>
            <person name="Matsutani M."/>
        </authorList>
    </citation>
    <scope>NUCLEOTIDE SEQUENCE [LARGE SCALE GENOMIC DNA]</scope>
    <source>
        <strain evidence="6 7">KimC2</strain>
    </source>
</reference>
<accession>A0AAU9CTG4</accession>
<dbReference type="KEGG" id="xak:KIMC2_18240"/>
<dbReference type="RefSeq" id="WP_317696207.1">
    <property type="nucleotide sequence ID" value="NZ_AP026801.1"/>
</dbReference>
<dbReference type="Gene3D" id="1.10.287.310">
    <property type="match status" value="1"/>
</dbReference>
<dbReference type="CDD" id="cd00427">
    <property type="entry name" value="Ribosomal_L29_HIP"/>
    <property type="match status" value="1"/>
</dbReference>
<gene>
    <name evidence="5 6" type="primary">rpmC</name>
    <name evidence="6" type="ORF">KIMC2_18240</name>
</gene>
<keyword evidence="2 5" id="KW-0689">Ribosomal protein</keyword>
<dbReference type="SUPFAM" id="SSF46561">
    <property type="entry name" value="Ribosomal protein L29 (L29p)"/>
    <property type="match status" value="1"/>
</dbReference>
<dbReference type="PROSITE" id="PS00579">
    <property type="entry name" value="RIBOSOMAL_L29"/>
    <property type="match status" value="1"/>
</dbReference>
<evidence type="ECO:0000313" key="6">
    <source>
        <dbReference type="EMBL" id="BDR57262.1"/>
    </source>
</evidence>
<dbReference type="GO" id="GO:0006412">
    <property type="term" value="P:translation"/>
    <property type="evidence" value="ECO:0007669"/>
    <property type="project" value="UniProtKB-UniRule"/>
</dbReference>
<dbReference type="Pfam" id="PF00831">
    <property type="entry name" value="Ribosomal_L29"/>
    <property type="match status" value="1"/>
</dbReference>
<dbReference type="InterPro" id="IPR001854">
    <property type="entry name" value="Ribosomal_uL29"/>
</dbReference>
<dbReference type="EMBL" id="AP026801">
    <property type="protein sequence ID" value="BDR57262.1"/>
    <property type="molecule type" value="Genomic_DNA"/>
</dbReference>
<keyword evidence="7" id="KW-1185">Reference proteome</keyword>
<evidence type="ECO:0000313" key="7">
    <source>
        <dbReference type="Proteomes" id="UP001321804"/>
    </source>
</evidence>
<dbReference type="PANTHER" id="PTHR10916">
    <property type="entry name" value="60S RIBOSOMAL PROTEIN L35/50S RIBOSOMAL PROTEIN L29"/>
    <property type="match status" value="1"/>
</dbReference>
<dbReference type="HAMAP" id="MF_00374">
    <property type="entry name" value="Ribosomal_uL29"/>
    <property type="match status" value="1"/>
</dbReference>
<evidence type="ECO:0000256" key="2">
    <source>
        <dbReference type="ARBA" id="ARBA00022980"/>
    </source>
</evidence>
<dbReference type="PANTHER" id="PTHR10916:SF0">
    <property type="entry name" value="LARGE RIBOSOMAL SUBUNIT PROTEIN UL29C"/>
    <property type="match status" value="1"/>
</dbReference>
<evidence type="ECO:0000256" key="5">
    <source>
        <dbReference type="HAMAP-Rule" id="MF_00374"/>
    </source>
</evidence>
<dbReference type="NCBIfam" id="TIGR00012">
    <property type="entry name" value="L29"/>
    <property type="match status" value="1"/>
</dbReference>
<evidence type="ECO:0000256" key="1">
    <source>
        <dbReference type="ARBA" id="ARBA00009254"/>
    </source>
</evidence>
<dbReference type="InterPro" id="IPR036049">
    <property type="entry name" value="Ribosomal_uL29_sf"/>
</dbReference>
<evidence type="ECO:0000256" key="3">
    <source>
        <dbReference type="ARBA" id="ARBA00023274"/>
    </source>
</evidence>
<sequence>MKASEIRKLSTSEMIAKEKEYRTELFNLRFQQATGNVTNTARLKKVKRNIARILTILTEQKKGES</sequence>
<dbReference type="GO" id="GO:0003735">
    <property type="term" value="F:structural constituent of ribosome"/>
    <property type="evidence" value="ECO:0007669"/>
    <property type="project" value="InterPro"/>
</dbReference>
<keyword evidence="3 5" id="KW-0687">Ribonucleoprotein</keyword>
<comment type="similarity">
    <text evidence="1 5">Belongs to the universal ribosomal protein uL29 family.</text>
</comment>
<name>A0AAU9CTG4_9LACO</name>
<dbReference type="InterPro" id="IPR050063">
    <property type="entry name" value="Ribosomal_protein_uL29"/>
</dbReference>
<dbReference type="GO" id="GO:0022625">
    <property type="term" value="C:cytosolic large ribosomal subunit"/>
    <property type="evidence" value="ECO:0007669"/>
    <property type="project" value="TreeGrafter"/>
</dbReference>
<dbReference type="Proteomes" id="UP001321804">
    <property type="component" value="Chromosome"/>
</dbReference>
<evidence type="ECO:0000256" key="4">
    <source>
        <dbReference type="ARBA" id="ARBA00035204"/>
    </source>
</evidence>
<organism evidence="6 7">
    <name type="scientific">Xylocopilactobacillus apis</name>
    <dbReference type="NCBI Taxonomy" id="2932183"/>
    <lineage>
        <taxon>Bacteria</taxon>
        <taxon>Bacillati</taxon>
        <taxon>Bacillota</taxon>
        <taxon>Bacilli</taxon>
        <taxon>Lactobacillales</taxon>
        <taxon>Lactobacillaceae</taxon>
        <taxon>Xylocopilactobacillus</taxon>
    </lineage>
</organism>